<evidence type="ECO:0000256" key="10">
    <source>
        <dbReference type="ARBA" id="ARBA00022917"/>
    </source>
</evidence>
<dbReference type="GO" id="GO:0006423">
    <property type="term" value="P:cysteinyl-tRNA aminoacylation"/>
    <property type="evidence" value="ECO:0007669"/>
    <property type="project" value="UniProtKB-UniRule"/>
</dbReference>
<evidence type="ECO:0000313" key="14">
    <source>
        <dbReference type="EMBL" id="SHM35565.1"/>
    </source>
</evidence>
<dbReference type="CDD" id="cd00672">
    <property type="entry name" value="CysRS_core"/>
    <property type="match status" value="1"/>
</dbReference>
<dbReference type="Pfam" id="PF01406">
    <property type="entry name" value="tRNA-synt_1e"/>
    <property type="match status" value="1"/>
</dbReference>
<keyword evidence="9 12" id="KW-0067">ATP-binding</keyword>
<dbReference type="Pfam" id="PF09190">
    <property type="entry name" value="DALR_2"/>
    <property type="match status" value="1"/>
</dbReference>
<evidence type="ECO:0000256" key="12">
    <source>
        <dbReference type="HAMAP-Rule" id="MF_00041"/>
    </source>
</evidence>
<feature type="binding site" evidence="12">
    <location>
        <position position="259"/>
    </location>
    <ligand>
        <name>Zn(2+)</name>
        <dbReference type="ChEBI" id="CHEBI:29105"/>
    </ligand>
</feature>
<feature type="short sequence motif" description="'HIGH' region" evidence="12">
    <location>
        <begin position="37"/>
        <end position="47"/>
    </location>
</feature>
<feature type="short sequence motif" description="'KMSKS' region" evidence="12">
    <location>
        <begin position="287"/>
        <end position="291"/>
    </location>
</feature>
<evidence type="ECO:0000256" key="3">
    <source>
        <dbReference type="ARBA" id="ARBA00011245"/>
    </source>
</evidence>
<dbReference type="Proteomes" id="UP000190235">
    <property type="component" value="Chromosome I"/>
</dbReference>
<dbReference type="Gene3D" id="1.20.120.1910">
    <property type="entry name" value="Cysteine-tRNA ligase, C-terminal anti-codon recognition domain"/>
    <property type="match status" value="1"/>
</dbReference>
<dbReference type="InterPro" id="IPR015273">
    <property type="entry name" value="Cys-tRNA-synt_Ia_DALR"/>
</dbReference>
<evidence type="ECO:0000256" key="2">
    <source>
        <dbReference type="ARBA" id="ARBA00005594"/>
    </source>
</evidence>
<evidence type="ECO:0000256" key="8">
    <source>
        <dbReference type="ARBA" id="ARBA00022833"/>
    </source>
</evidence>
<dbReference type="EMBL" id="LT670848">
    <property type="protein sequence ID" value="SHM35565.1"/>
    <property type="molecule type" value="Genomic_DNA"/>
</dbReference>
<dbReference type="STRING" id="143223.SAMN05878281_0402"/>
<evidence type="ECO:0000256" key="7">
    <source>
        <dbReference type="ARBA" id="ARBA00022741"/>
    </source>
</evidence>
<comment type="subunit">
    <text evidence="3 12">Monomer.</text>
</comment>
<keyword evidence="7 12" id="KW-0547">Nucleotide-binding</keyword>
<comment type="similarity">
    <text evidence="2 12">Belongs to the class-I aminoacyl-tRNA synthetase family.</text>
</comment>
<keyword evidence="10 12" id="KW-0648">Protein biosynthesis</keyword>
<keyword evidence="4 12" id="KW-0963">Cytoplasm</keyword>
<dbReference type="SUPFAM" id="SSF52374">
    <property type="entry name" value="Nucleotidylyl transferase"/>
    <property type="match status" value="1"/>
</dbReference>
<evidence type="ECO:0000256" key="5">
    <source>
        <dbReference type="ARBA" id="ARBA00022598"/>
    </source>
</evidence>
<protein>
    <recommendedName>
        <fullName evidence="12">Cysteine--tRNA ligase</fullName>
        <ecNumber evidence="12">6.1.1.16</ecNumber>
    </recommendedName>
    <alternativeName>
        <fullName evidence="12">Cysteinyl-tRNA synthetase</fullName>
        <shortName evidence="12">CysRS</shortName>
    </alternativeName>
</protein>
<dbReference type="NCBIfam" id="TIGR00435">
    <property type="entry name" value="cysS"/>
    <property type="match status" value="1"/>
</dbReference>
<dbReference type="PRINTS" id="PR00983">
    <property type="entry name" value="TRNASYNTHCYS"/>
</dbReference>
<dbReference type="GO" id="GO:0008270">
    <property type="term" value="F:zinc ion binding"/>
    <property type="evidence" value="ECO:0007669"/>
    <property type="project" value="UniProtKB-UniRule"/>
</dbReference>
<organism evidence="14 15">
    <name type="scientific">Salegentibacter salegens</name>
    <dbReference type="NCBI Taxonomy" id="143223"/>
    <lineage>
        <taxon>Bacteria</taxon>
        <taxon>Pseudomonadati</taxon>
        <taxon>Bacteroidota</taxon>
        <taxon>Flavobacteriia</taxon>
        <taxon>Flavobacteriales</taxon>
        <taxon>Flavobacteriaceae</taxon>
        <taxon>Salegentibacter</taxon>
    </lineage>
</organism>
<evidence type="ECO:0000256" key="6">
    <source>
        <dbReference type="ARBA" id="ARBA00022723"/>
    </source>
</evidence>
<keyword evidence="15" id="KW-1185">Reference proteome</keyword>
<dbReference type="InterPro" id="IPR014729">
    <property type="entry name" value="Rossmann-like_a/b/a_fold"/>
</dbReference>
<dbReference type="GO" id="GO:0005829">
    <property type="term" value="C:cytosol"/>
    <property type="evidence" value="ECO:0007669"/>
    <property type="project" value="TreeGrafter"/>
</dbReference>
<dbReference type="InterPro" id="IPR009080">
    <property type="entry name" value="tRNAsynth_Ia_anticodon-bd"/>
</dbReference>
<dbReference type="InterPro" id="IPR032678">
    <property type="entry name" value="tRNA-synt_1_cat_dom"/>
</dbReference>
<dbReference type="HAMAP" id="MF_00041">
    <property type="entry name" value="Cys_tRNA_synth"/>
    <property type="match status" value="1"/>
</dbReference>
<evidence type="ECO:0000256" key="11">
    <source>
        <dbReference type="ARBA" id="ARBA00023146"/>
    </source>
</evidence>
<dbReference type="InterPro" id="IPR024909">
    <property type="entry name" value="Cys-tRNA/MSH_ligase"/>
</dbReference>
<feature type="domain" description="Cysteinyl-tRNA synthetase class Ia DALR" evidence="13">
    <location>
        <begin position="374"/>
        <end position="440"/>
    </location>
</feature>
<comment type="subcellular location">
    <subcellularLocation>
        <location evidence="1 12">Cytoplasm</location>
    </subcellularLocation>
</comment>
<feature type="binding site" evidence="12">
    <location>
        <position position="290"/>
    </location>
    <ligand>
        <name>ATP</name>
        <dbReference type="ChEBI" id="CHEBI:30616"/>
    </ligand>
</feature>
<feature type="binding site" evidence="12">
    <location>
        <position position="230"/>
    </location>
    <ligand>
        <name>Zn(2+)</name>
        <dbReference type="ChEBI" id="CHEBI:29105"/>
    </ligand>
</feature>
<dbReference type="Gene3D" id="3.40.50.620">
    <property type="entry name" value="HUPs"/>
    <property type="match status" value="1"/>
</dbReference>
<dbReference type="PANTHER" id="PTHR10890:SF3">
    <property type="entry name" value="CYSTEINE--TRNA LIGASE, CYTOPLASMIC"/>
    <property type="match status" value="1"/>
</dbReference>
<evidence type="ECO:0000259" key="13">
    <source>
        <dbReference type="SMART" id="SM00840"/>
    </source>
</evidence>
<name>A0A1M7I4E1_9FLAO</name>
<feature type="binding site" evidence="12">
    <location>
        <position position="35"/>
    </location>
    <ligand>
        <name>Zn(2+)</name>
        <dbReference type="ChEBI" id="CHEBI:29105"/>
    </ligand>
</feature>
<reference evidence="15" key="1">
    <citation type="submission" date="2016-11" db="EMBL/GenBank/DDBJ databases">
        <authorList>
            <person name="Varghese N."/>
            <person name="Submissions S."/>
        </authorList>
    </citation>
    <scope>NUCLEOTIDE SEQUENCE [LARGE SCALE GENOMIC DNA]</scope>
    <source>
        <strain evidence="15">ACAM 48</strain>
    </source>
</reference>
<evidence type="ECO:0000256" key="9">
    <source>
        <dbReference type="ARBA" id="ARBA00022840"/>
    </source>
</evidence>
<keyword evidence="5 12" id="KW-0436">Ligase</keyword>
<keyword evidence="11 12" id="KW-0030">Aminoacyl-tRNA synthetase</keyword>
<gene>
    <name evidence="12" type="primary">cysS</name>
    <name evidence="14" type="ORF">SAMN05878281_0402</name>
</gene>
<dbReference type="SMART" id="SM00840">
    <property type="entry name" value="DALR_2"/>
    <property type="match status" value="1"/>
</dbReference>
<evidence type="ECO:0000313" key="15">
    <source>
        <dbReference type="Proteomes" id="UP000190235"/>
    </source>
</evidence>
<accession>A0A1M7I4E1</accession>
<sequence>MALYQEQSLKMYNSMSGEKEVFEPINEGNVGMYVCGPTVYSNVHLGNCRTFISFDLVFRYLKHLGYKVRYVRNITDAGHLENDADSGEDRIAKKARLEQIEPMEVVQRYTIDFHNILQKFNNLPPSIEPTATGHIVEQIEIVKTIIEKGFAYEVNGSVYFDVKKFNETNHYGKLSGRDIENMVANTRELAAQSDKKNPQDFALWKKAEPQHIMRWPSPWSDGFPGWHLECTVMSTKYLGEEFDIHGGGMDLKFPHHECEIAQGEAATGKNPVHYWLHANMLTLNGKKMAKSTGNNILPEEIFSGNNDILDKPFSPNVTRFFMLQANYRSILDFSDEALKASEKGFNRLMDAYHAIDELPVSDKSSVDIKSWKQSCYDAMNDDFNSPILIAKLFDAVKMINNIKEEAVTIITEDKEELQKTMSAFMFDVLGLLDKVSENNDTSDKLSSTIDLLIKLRAEARNNKDFALSDQIRDQLQEMGIQLKDGKEGTTFTIKPA</sequence>
<dbReference type="SUPFAM" id="SSF47323">
    <property type="entry name" value="Anticodon-binding domain of a subclass of class I aminoacyl-tRNA synthetases"/>
    <property type="match status" value="1"/>
</dbReference>
<evidence type="ECO:0000256" key="1">
    <source>
        <dbReference type="ARBA" id="ARBA00004496"/>
    </source>
</evidence>
<comment type="cofactor">
    <cofactor evidence="12">
        <name>Zn(2+)</name>
        <dbReference type="ChEBI" id="CHEBI:29105"/>
    </cofactor>
    <text evidence="12">Binds 1 zinc ion per subunit.</text>
</comment>
<dbReference type="EC" id="6.1.1.16" evidence="12"/>
<dbReference type="InterPro" id="IPR015803">
    <property type="entry name" value="Cys-tRNA-ligase"/>
</dbReference>
<proteinExistence type="inferred from homology"/>
<feature type="binding site" evidence="12">
    <location>
        <position position="255"/>
    </location>
    <ligand>
        <name>Zn(2+)</name>
        <dbReference type="ChEBI" id="CHEBI:29105"/>
    </ligand>
</feature>
<dbReference type="AlphaFoldDB" id="A0A1M7I4E1"/>
<keyword evidence="6 12" id="KW-0479">Metal-binding</keyword>
<dbReference type="GO" id="GO:0004817">
    <property type="term" value="F:cysteine-tRNA ligase activity"/>
    <property type="evidence" value="ECO:0007669"/>
    <property type="project" value="UniProtKB-UniRule"/>
</dbReference>
<dbReference type="OrthoDB" id="9815130at2"/>
<dbReference type="RefSeq" id="WP_079733746.1">
    <property type="nucleotide sequence ID" value="NZ_LT670848.1"/>
</dbReference>
<evidence type="ECO:0000256" key="4">
    <source>
        <dbReference type="ARBA" id="ARBA00022490"/>
    </source>
</evidence>
<dbReference type="PANTHER" id="PTHR10890">
    <property type="entry name" value="CYSTEINYL-TRNA SYNTHETASE"/>
    <property type="match status" value="1"/>
</dbReference>
<dbReference type="GO" id="GO:0005524">
    <property type="term" value="F:ATP binding"/>
    <property type="evidence" value="ECO:0007669"/>
    <property type="project" value="UniProtKB-UniRule"/>
</dbReference>
<dbReference type="InterPro" id="IPR056411">
    <property type="entry name" value="CysS_C"/>
</dbReference>
<dbReference type="Pfam" id="PF23493">
    <property type="entry name" value="CysS_C"/>
    <property type="match status" value="1"/>
</dbReference>
<keyword evidence="8 12" id="KW-0862">Zinc</keyword>
<comment type="catalytic activity">
    <reaction evidence="12">
        <text>tRNA(Cys) + L-cysteine + ATP = L-cysteinyl-tRNA(Cys) + AMP + diphosphate</text>
        <dbReference type="Rhea" id="RHEA:17773"/>
        <dbReference type="Rhea" id="RHEA-COMP:9661"/>
        <dbReference type="Rhea" id="RHEA-COMP:9679"/>
        <dbReference type="ChEBI" id="CHEBI:30616"/>
        <dbReference type="ChEBI" id="CHEBI:33019"/>
        <dbReference type="ChEBI" id="CHEBI:35235"/>
        <dbReference type="ChEBI" id="CHEBI:78442"/>
        <dbReference type="ChEBI" id="CHEBI:78517"/>
        <dbReference type="ChEBI" id="CHEBI:456215"/>
        <dbReference type="EC" id="6.1.1.16"/>
    </reaction>
</comment>